<feature type="transmembrane region" description="Helical" evidence="3">
    <location>
        <begin position="255"/>
        <end position="273"/>
    </location>
</feature>
<feature type="transmembrane region" description="Helical" evidence="3">
    <location>
        <begin position="45"/>
        <end position="66"/>
    </location>
</feature>
<name>A0ABS1H796_9BACL</name>
<evidence type="ECO:0000256" key="1">
    <source>
        <dbReference type="ARBA" id="ARBA00004127"/>
    </source>
</evidence>
<feature type="transmembrane region" description="Helical" evidence="3">
    <location>
        <begin position="226"/>
        <end position="243"/>
    </location>
</feature>
<dbReference type="SUPFAM" id="SSF103481">
    <property type="entry name" value="Multidrug resistance efflux transporter EmrE"/>
    <property type="match status" value="1"/>
</dbReference>
<keyword evidence="6" id="KW-1185">Reference proteome</keyword>
<comment type="similarity">
    <text evidence="2">Belongs to the EamA transporter family.</text>
</comment>
<keyword evidence="3" id="KW-0812">Transmembrane</keyword>
<accession>A0ABS1H796</accession>
<feature type="transmembrane region" description="Helical" evidence="3">
    <location>
        <begin position="78"/>
        <end position="96"/>
    </location>
</feature>
<dbReference type="EMBL" id="JAEOAH010000012">
    <property type="protein sequence ID" value="MBK3495287.1"/>
    <property type="molecule type" value="Genomic_DNA"/>
</dbReference>
<feature type="transmembrane region" description="Helical" evidence="3">
    <location>
        <begin position="162"/>
        <end position="183"/>
    </location>
</feature>
<gene>
    <name evidence="5" type="ORF">JFL43_10575</name>
</gene>
<feature type="transmembrane region" description="Helical" evidence="3">
    <location>
        <begin position="279"/>
        <end position="300"/>
    </location>
</feature>
<feature type="transmembrane region" description="Helical" evidence="3">
    <location>
        <begin position="203"/>
        <end position="220"/>
    </location>
</feature>
<comment type="subcellular location">
    <subcellularLocation>
        <location evidence="1">Endomembrane system</location>
        <topology evidence="1">Multi-pass membrane protein</topology>
    </subcellularLocation>
</comment>
<evidence type="ECO:0000256" key="2">
    <source>
        <dbReference type="ARBA" id="ARBA00007362"/>
    </source>
</evidence>
<comment type="caution">
    <text evidence="5">The sequence shown here is derived from an EMBL/GenBank/DDBJ whole genome shotgun (WGS) entry which is preliminary data.</text>
</comment>
<feature type="transmembrane region" description="Helical" evidence="3">
    <location>
        <begin position="132"/>
        <end position="150"/>
    </location>
</feature>
<evidence type="ECO:0000259" key="4">
    <source>
        <dbReference type="Pfam" id="PF00892"/>
    </source>
</evidence>
<feature type="transmembrane region" description="Helical" evidence="3">
    <location>
        <begin position="102"/>
        <end position="120"/>
    </location>
</feature>
<reference evidence="5 6" key="1">
    <citation type="submission" date="2020-12" db="EMBL/GenBank/DDBJ databases">
        <title>YIM B01967 draft genome.</title>
        <authorList>
            <person name="Yan X."/>
        </authorList>
    </citation>
    <scope>NUCLEOTIDE SEQUENCE [LARGE SCALE GENOMIC DNA]</scope>
    <source>
        <strain evidence="5 6">YIM B01967</strain>
    </source>
</reference>
<dbReference type="InterPro" id="IPR037185">
    <property type="entry name" value="EmrE-like"/>
</dbReference>
<protein>
    <submittedName>
        <fullName evidence="5">DMT family transporter</fullName>
    </submittedName>
</protein>
<evidence type="ECO:0000313" key="5">
    <source>
        <dbReference type="EMBL" id="MBK3495287.1"/>
    </source>
</evidence>
<keyword evidence="3" id="KW-1133">Transmembrane helix</keyword>
<evidence type="ECO:0000313" key="6">
    <source>
        <dbReference type="Proteomes" id="UP000618943"/>
    </source>
</evidence>
<dbReference type="InterPro" id="IPR000620">
    <property type="entry name" value="EamA_dom"/>
</dbReference>
<proteinExistence type="inferred from homology"/>
<dbReference type="Proteomes" id="UP000618943">
    <property type="component" value="Unassembled WGS sequence"/>
</dbReference>
<dbReference type="Pfam" id="PF00892">
    <property type="entry name" value="EamA"/>
    <property type="match status" value="1"/>
</dbReference>
<feature type="domain" description="EamA" evidence="4">
    <location>
        <begin position="15"/>
        <end position="146"/>
    </location>
</feature>
<keyword evidence="3" id="KW-0472">Membrane</keyword>
<organism evidence="5 6">
    <name type="scientific">Viridibacillus soli</name>
    <dbReference type="NCBI Taxonomy" id="2798301"/>
    <lineage>
        <taxon>Bacteria</taxon>
        <taxon>Bacillati</taxon>
        <taxon>Bacillota</taxon>
        <taxon>Bacilli</taxon>
        <taxon>Bacillales</taxon>
        <taxon>Caryophanaceae</taxon>
        <taxon>Viridibacillus</taxon>
    </lineage>
</organism>
<evidence type="ECO:0000256" key="3">
    <source>
        <dbReference type="SAM" id="Phobius"/>
    </source>
</evidence>
<sequence>MEMIKSKNFKNTYMLGVFALLTSAILTSFSQVFYANKVQSVNPFLFTGISFFITSIYFQIFVIGKNRKYHWEISWRPLLKLNISSILAFMGFYYALKYIEPAIVSSLEMGLGPLLIILIAVIQREKTRKARWFIAIGTLLACILVIGAVFTGRSAVNIEFNIQVVIGVIASIICGLGAVLCTIYSKQLSTTGWTSSMILSKRFIGIILLSFIFTYDLIFPYLLENIVWILVVTIAGVLLPMYLLQKGIQYCESFLVMMSLCFVPVFTFFIQLLDPRLEWSMLTFLGVLLLLVFGIGSIFIERRKE</sequence>